<keyword evidence="6" id="KW-1185">Reference proteome</keyword>
<dbReference type="PANTHER" id="PTHR46784:SF1">
    <property type="entry name" value="KILLER CELL LECTIN-LIKE RECEPTOR SUBFAMILY B MEMBER 1"/>
    <property type="match status" value="1"/>
</dbReference>
<comment type="caution">
    <text evidence="5">The sequence shown here is derived from an EMBL/GenBank/DDBJ whole genome shotgun (WGS) entry which is preliminary data.</text>
</comment>
<keyword evidence="1 3" id="KW-1133">Transmembrane helix</keyword>
<dbReference type="InterPro" id="IPR016187">
    <property type="entry name" value="CTDL_fold"/>
</dbReference>
<evidence type="ECO:0000313" key="5">
    <source>
        <dbReference type="EMBL" id="CAL4123049.1"/>
    </source>
</evidence>
<proteinExistence type="predicted"/>
<dbReference type="SUPFAM" id="SSF56436">
    <property type="entry name" value="C-type lectin-like"/>
    <property type="match status" value="2"/>
</dbReference>
<gene>
    <name evidence="5" type="ORF">MNOR_LOCUS23746</name>
</gene>
<dbReference type="InterPro" id="IPR051527">
    <property type="entry name" value="KLR_subfamily_B"/>
</dbReference>
<evidence type="ECO:0000256" key="1">
    <source>
        <dbReference type="ARBA" id="ARBA00022989"/>
    </source>
</evidence>
<evidence type="ECO:0000256" key="3">
    <source>
        <dbReference type="SAM" id="Phobius"/>
    </source>
</evidence>
<dbReference type="InterPro" id="IPR016186">
    <property type="entry name" value="C-type_lectin-like/link_sf"/>
</dbReference>
<accession>A0AAV2RFN7</accession>
<name>A0AAV2RFN7_MEGNR</name>
<evidence type="ECO:0000259" key="4">
    <source>
        <dbReference type="PROSITE" id="PS50041"/>
    </source>
</evidence>
<feature type="non-terminal residue" evidence="5">
    <location>
        <position position="1"/>
    </location>
</feature>
<reference evidence="5 6" key="1">
    <citation type="submission" date="2024-05" db="EMBL/GenBank/DDBJ databases">
        <authorList>
            <person name="Wallberg A."/>
        </authorList>
    </citation>
    <scope>NUCLEOTIDE SEQUENCE [LARGE SCALE GENOMIC DNA]</scope>
</reference>
<organism evidence="5 6">
    <name type="scientific">Meganyctiphanes norvegica</name>
    <name type="common">Northern krill</name>
    <name type="synonym">Thysanopoda norvegica</name>
    <dbReference type="NCBI Taxonomy" id="48144"/>
    <lineage>
        <taxon>Eukaryota</taxon>
        <taxon>Metazoa</taxon>
        <taxon>Ecdysozoa</taxon>
        <taxon>Arthropoda</taxon>
        <taxon>Crustacea</taxon>
        <taxon>Multicrustacea</taxon>
        <taxon>Malacostraca</taxon>
        <taxon>Eumalacostraca</taxon>
        <taxon>Eucarida</taxon>
        <taxon>Euphausiacea</taxon>
        <taxon>Euphausiidae</taxon>
        <taxon>Meganyctiphanes</taxon>
    </lineage>
</organism>
<dbReference type="GO" id="GO:0009986">
    <property type="term" value="C:cell surface"/>
    <property type="evidence" value="ECO:0007669"/>
    <property type="project" value="TreeGrafter"/>
</dbReference>
<dbReference type="Gene3D" id="3.10.100.10">
    <property type="entry name" value="Mannose-Binding Protein A, subunit A"/>
    <property type="match status" value="2"/>
</dbReference>
<protein>
    <recommendedName>
        <fullName evidence="4">C-type lectin domain-containing protein</fullName>
    </recommendedName>
</protein>
<dbReference type="InterPro" id="IPR001304">
    <property type="entry name" value="C-type_lectin-like"/>
</dbReference>
<feature type="domain" description="C-type lectin" evidence="4">
    <location>
        <begin position="34"/>
        <end position="132"/>
    </location>
</feature>
<feature type="domain" description="C-type lectin" evidence="4">
    <location>
        <begin position="131"/>
        <end position="249"/>
    </location>
</feature>
<dbReference type="PROSITE" id="PS50041">
    <property type="entry name" value="C_TYPE_LECTIN_2"/>
    <property type="match status" value="2"/>
</dbReference>
<feature type="transmembrane region" description="Helical" evidence="3">
    <location>
        <begin position="257"/>
        <end position="282"/>
    </location>
</feature>
<keyword evidence="3" id="KW-0472">Membrane</keyword>
<dbReference type="PANTHER" id="PTHR46784">
    <property type="entry name" value="KILLER CELL LECTIN-LIKE RECEPTOR SUBFAMILY B MEMBER 1"/>
    <property type="match status" value="1"/>
</dbReference>
<evidence type="ECO:0000256" key="2">
    <source>
        <dbReference type="ARBA" id="ARBA00023157"/>
    </source>
</evidence>
<dbReference type="SMART" id="SM00034">
    <property type="entry name" value="CLECT"/>
    <property type="match status" value="2"/>
</dbReference>
<keyword evidence="3" id="KW-0812">Transmembrane</keyword>
<dbReference type="GO" id="GO:0038023">
    <property type="term" value="F:signaling receptor activity"/>
    <property type="evidence" value="ECO:0007669"/>
    <property type="project" value="TreeGrafter"/>
</dbReference>
<evidence type="ECO:0000313" key="6">
    <source>
        <dbReference type="Proteomes" id="UP001497623"/>
    </source>
</evidence>
<dbReference type="EMBL" id="CAXKWB010021217">
    <property type="protein sequence ID" value="CAL4123049.1"/>
    <property type="molecule type" value="Genomic_DNA"/>
</dbReference>
<dbReference type="AlphaFoldDB" id="A0AAV2RFN7"/>
<dbReference type="CDD" id="cd00037">
    <property type="entry name" value="CLECT"/>
    <property type="match status" value="2"/>
</dbReference>
<keyword evidence="2" id="KW-1015">Disulfide bond</keyword>
<dbReference type="Pfam" id="PF00059">
    <property type="entry name" value="Lectin_C"/>
    <property type="match status" value="2"/>
</dbReference>
<dbReference type="Proteomes" id="UP001497623">
    <property type="component" value="Unassembled WGS sequence"/>
</dbReference>
<sequence length="313" mass="35374">SAGEAPVEVTQISASGVKSFCAMSELCPETYTKIGEECFMFSDAIGNWTLAEKHCNLQGDTLAVPSDVEAFLDYIKSWNHSHSYYFIGGRRDSVGQWRWHGGNGNVISDSHWTSGHLYSTSSKSNCTTVNTGDECFMFSDKKRNWTMAQEDCKLRGDILAVPTDLQSFLAYIKRYSPAQTYYFIGGKRDSAGEWKWHDEHGSVISNKYWATGHPYDEPDPTESKCTLVGHEEDGMVKWVCSYTYKYICQRSVNQECYSIPILITLIILLLFLIVGLSVYMFVVRKRLKSSLVSDLSPKSVVRHDSENSLYGKL</sequence>
<dbReference type="GO" id="GO:0005886">
    <property type="term" value="C:plasma membrane"/>
    <property type="evidence" value="ECO:0007669"/>
    <property type="project" value="TreeGrafter"/>
</dbReference>